<keyword evidence="1" id="KW-1133">Transmembrane helix</keyword>
<evidence type="ECO:0000313" key="4">
    <source>
        <dbReference type="Proteomes" id="UP000199545"/>
    </source>
</evidence>
<dbReference type="PANTHER" id="PTHR14969">
    <property type="entry name" value="SPHINGOSINE-1-PHOSPHATE PHOSPHOHYDROLASE"/>
    <property type="match status" value="1"/>
</dbReference>
<evidence type="ECO:0000313" key="3">
    <source>
        <dbReference type="EMBL" id="SFI97820.1"/>
    </source>
</evidence>
<protein>
    <submittedName>
        <fullName evidence="3">Undecaprenyl-diphosphatase</fullName>
    </submittedName>
</protein>
<feature type="transmembrane region" description="Helical" evidence="1">
    <location>
        <begin position="168"/>
        <end position="186"/>
    </location>
</feature>
<accession>A0A1I3MLZ0</accession>
<evidence type="ECO:0000256" key="1">
    <source>
        <dbReference type="SAM" id="Phobius"/>
    </source>
</evidence>
<organism evidence="3 4">
    <name type="scientific">Thermoflavimicrobium dichotomicum</name>
    <dbReference type="NCBI Taxonomy" id="46223"/>
    <lineage>
        <taxon>Bacteria</taxon>
        <taxon>Bacillati</taxon>
        <taxon>Bacillota</taxon>
        <taxon>Bacilli</taxon>
        <taxon>Bacillales</taxon>
        <taxon>Thermoactinomycetaceae</taxon>
        <taxon>Thermoflavimicrobium</taxon>
    </lineage>
</organism>
<feature type="transmembrane region" description="Helical" evidence="1">
    <location>
        <begin position="192"/>
        <end position="211"/>
    </location>
</feature>
<sequence length="224" mass="25819">MRLKFLSNYWYYLALFGLIMMAFGSLNLFAELSEDLLESELENIDQMVRQMVEHYHSPSLTSFFTVITELGSTGFLTMLTTITVMVLLYKYKRWKEALALIMVVGTCSIFTTVFKHLFQRQRPMEDPLIDATGYSFPSGHSVGSMAFYGFLIYLCLKMRLPHYWKMGISFFLGSVIVLVGFSRIYLEAHYLTDVLAGFSLGFFCLALVILWSELSDWPKKKTAK</sequence>
<feature type="transmembrane region" description="Helical" evidence="1">
    <location>
        <begin position="138"/>
        <end position="156"/>
    </location>
</feature>
<name>A0A1I3MLZ0_9BACL</name>
<dbReference type="STRING" id="46223.SAMN05421852_103117"/>
<reference evidence="3 4" key="1">
    <citation type="submission" date="2016-10" db="EMBL/GenBank/DDBJ databases">
        <authorList>
            <person name="de Groot N.N."/>
        </authorList>
    </citation>
    <scope>NUCLEOTIDE SEQUENCE [LARGE SCALE GENOMIC DNA]</scope>
    <source>
        <strain evidence="3 4">DSM 44778</strain>
    </source>
</reference>
<feature type="transmembrane region" description="Helical" evidence="1">
    <location>
        <begin position="9"/>
        <end position="30"/>
    </location>
</feature>
<keyword evidence="4" id="KW-1185">Reference proteome</keyword>
<keyword evidence="1" id="KW-0812">Transmembrane</keyword>
<dbReference type="InterPro" id="IPR000326">
    <property type="entry name" value="PAP2/HPO"/>
</dbReference>
<dbReference type="Proteomes" id="UP000199545">
    <property type="component" value="Unassembled WGS sequence"/>
</dbReference>
<feature type="transmembrane region" description="Helical" evidence="1">
    <location>
        <begin position="97"/>
        <end position="118"/>
    </location>
</feature>
<dbReference type="PANTHER" id="PTHR14969:SF13">
    <property type="entry name" value="AT30094P"/>
    <property type="match status" value="1"/>
</dbReference>
<dbReference type="EMBL" id="FORR01000003">
    <property type="protein sequence ID" value="SFI97820.1"/>
    <property type="molecule type" value="Genomic_DNA"/>
</dbReference>
<gene>
    <name evidence="3" type="ORF">SAMN05421852_103117</name>
</gene>
<dbReference type="Pfam" id="PF01569">
    <property type="entry name" value="PAP2"/>
    <property type="match status" value="1"/>
</dbReference>
<dbReference type="OrthoDB" id="9789113at2"/>
<feature type="transmembrane region" description="Helical" evidence="1">
    <location>
        <begin position="63"/>
        <end position="88"/>
    </location>
</feature>
<dbReference type="SUPFAM" id="SSF48317">
    <property type="entry name" value="Acid phosphatase/Vanadium-dependent haloperoxidase"/>
    <property type="match status" value="1"/>
</dbReference>
<dbReference type="RefSeq" id="WP_093228461.1">
    <property type="nucleotide sequence ID" value="NZ_FORR01000003.1"/>
</dbReference>
<evidence type="ECO:0000259" key="2">
    <source>
        <dbReference type="SMART" id="SM00014"/>
    </source>
</evidence>
<dbReference type="InterPro" id="IPR036938">
    <property type="entry name" value="PAP2/HPO_sf"/>
</dbReference>
<feature type="domain" description="Phosphatidic acid phosphatase type 2/haloperoxidase" evidence="2">
    <location>
        <begin position="98"/>
        <end position="209"/>
    </location>
</feature>
<dbReference type="CDD" id="cd03392">
    <property type="entry name" value="PAP2_like_2"/>
    <property type="match status" value="1"/>
</dbReference>
<dbReference type="SMART" id="SM00014">
    <property type="entry name" value="acidPPc"/>
    <property type="match status" value="1"/>
</dbReference>
<keyword evidence="1" id="KW-0472">Membrane</keyword>
<dbReference type="Gene3D" id="1.20.144.10">
    <property type="entry name" value="Phosphatidic acid phosphatase type 2/haloperoxidase"/>
    <property type="match status" value="2"/>
</dbReference>
<proteinExistence type="predicted"/>
<dbReference type="AlphaFoldDB" id="A0A1I3MLZ0"/>